<proteinExistence type="predicted"/>
<dbReference type="RefSeq" id="XP_040772655.1">
    <property type="nucleotide sequence ID" value="XM_040917826.1"/>
</dbReference>
<dbReference type="AlphaFoldDB" id="A0A9P5CL56"/>
<comment type="caution">
    <text evidence="2">The sequence shown here is derived from an EMBL/GenBank/DDBJ whole genome shotgun (WGS) entry which is preliminary data.</text>
</comment>
<organism evidence="2 3">
    <name type="scientific">Cryphonectria parasitica (strain ATCC 38755 / EP155)</name>
    <dbReference type="NCBI Taxonomy" id="660469"/>
    <lineage>
        <taxon>Eukaryota</taxon>
        <taxon>Fungi</taxon>
        <taxon>Dikarya</taxon>
        <taxon>Ascomycota</taxon>
        <taxon>Pezizomycotina</taxon>
        <taxon>Sordariomycetes</taxon>
        <taxon>Sordariomycetidae</taxon>
        <taxon>Diaporthales</taxon>
        <taxon>Cryphonectriaceae</taxon>
        <taxon>Cryphonectria-Endothia species complex</taxon>
        <taxon>Cryphonectria</taxon>
    </lineage>
</organism>
<reference evidence="2" key="1">
    <citation type="journal article" date="2020" name="Phytopathology">
        <title>Genome sequence of the chestnut blight fungus Cryphonectria parasitica EP155: A fundamental resource for an archetypical invasive plant pathogen.</title>
        <authorList>
            <person name="Crouch J.A."/>
            <person name="Dawe A."/>
            <person name="Aerts A."/>
            <person name="Barry K."/>
            <person name="Churchill A.C.L."/>
            <person name="Grimwood J."/>
            <person name="Hillman B."/>
            <person name="Milgroom M.G."/>
            <person name="Pangilinan J."/>
            <person name="Smith M."/>
            <person name="Salamov A."/>
            <person name="Schmutz J."/>
            <person name="Yadav J."/>
            <person name="Grigoriev I.V."/>
            <person name="Nuss D."/>
        </authorList>
    </citation>
    <scope>NUCLEOTIDE SEQUENCE</scope>
    <source>
        <strain evidence="2">EP155</strain>
    </source>
</reference>
<name>A0A9P5CL56_CRYP1</name>
<evidence type="ECO:0000313" key="3">
    <source>
        <dbReference type="Proteomes" id="UP000803844"/>
    </source>
</evidence>
<protein>
    <recommendedName>
        <fullName evidence="4">DUF833-domain-containing protein</fullName>
    </recommendedName>
</protein>
<dbReference type="GO" id="GO:0007030">
    <property type="term" value="P:Golgi organization"/>
    <property type="evidence" value="ECO:0007669"/>
    <property type="project" value="TreeGrafter"/>
</dbReference>
<evidence type="ECO:0000256" key="1">
    <source>
        <dbReference type="SAM" id="MobiDB-lite"/>
    </source>
</evidence>
<gene>
    <name evidence="2" type="ORF">M406DRAFT_266796</name>
</gene>
<feature type="compositionally biased region" description="Polar residues" evidence="1">
    <location>
        <begin position="45"/>
        <end position="60"/>
    </location>
</feature>
<evidence type="ECO:0008006" key="4">
    <source>
        <dbReference type="Google" id="ProtNLM"/>
    </source>
</evidence>
<accession>A0A9P5CL56</accession>
<dbReference type="PANTHER" id="PTHR17985:SF8">
    <property type="entry name" value="TRANSPORT AND GOLGI ORGANIZATION PROTEIN 2 HOMOLOG"/>
    <property type="match status" value="1"/>
</dbReference>
<dbReference type="InterPro" id="IPR008551">
    <property type="entry name" value="TANGO2"/>
</dbReference>
<dbReference type="PANTHER" id="PTHR17985">
    <property type="entry name" value="SER/THR-RICH PROTEIN T10 IN DGCR REGION"/>
    <property type="match status" value="1"/>
</dbReference>
<dbReference type="OrthoDB" id="191601at2759"/>
<evidence type="ECO:0000313" key="2">
    <source>
        <dbReference type="EMBL" id="KAF3761676.1"/>
    </source>
</evidence>
<dbReference type="Proteomes" id="UP000803844">
    <property type="component" value="Unassembled WGS sequence"/>
</dbReference>
<dbReference type="GeneID" id="63834955"/>
<dbReference type="GO" id="GO:0009306">
    <property type="term" value="P:protein secretion"/>
    <property type="evidence" value="ECO:0007669"/>
    <property type="project" value="TreeGrafter"/>
</dbReference>
<dbReference type="GO" id="GO:0005794">
    <property type="term" value="C:Golgi apparatus"/>
    <property type="evidence" value="ECO:0007669"/>
    <property type="project" value="TreeGrafter"/>
</dbReference>
<keyword evidence="3" id="KW-1185">Reference proteome</keyword>
<feature type="region of interest" description="Disordered" evidence="1">
    <location>
        <begin position="35"/>
        <end position="61"/>
    </location>
</feature>
<sequence length="376" mass="41427">MCIALLTTAHPKYALIILDNRDEFILRPTSPPHWWTTKASRHSSRTATPASNEHATQNGDTSEEELQHILSSRDLLRPEQGTWLGITRSGHFAVLTNYRELDTSTGAPSISGTKSRGGMVTAWLGNSSQQSVTDFVEDMITSGGTQGVGGFSLLCGKLRKRKTEGENELEPLGILSNKAEHPEQIPWIAGRRGEIVGLSNAAYDAPQEWPKVTKGKALLKKAIEEAVAADASEGELRERLFGVLDQDDLPRAPESAFEDYLKVLQESIFIPLIGDQQHRDDMVSWTSRAKENVHVSAELKDALDKVEGLQRPDPQPAQGFSKGMYGTQRQTVILVDWDGNVTYTERSLFDADGNEIEKGKGDAVFHFAIDGWESSS</sequence>
<dbReference type="EMBL" id="MU032351">
    <property type="protein sequence ID" value="KAF3761676.1"/>
    <property type="molecule type" value="Genomic_DNA"/>
</dbReference>
<dbReference type="Pfam" id="PF05742">
    <property type="entry name" value="TANGO2"/>
    <property type="match status" value="2"/>
</dbReference>